<dbReference type="Gene3D" id="3.80.10.10">
    <property type="entry name" value="Ribonuclease Inhibitor"/>
    <property type="match status" value="1"/>
</dbReference>
<dbReference type="InterPro" id="IPR055411">
    <property type="entry name" value="LRR_FXL15/At3g58940/PEG3-like"/>
</dbReference>
<organism evidence="4 5">
    <name type="scientific">Castilleja foliolosa</name>
    <dbReference type="NCBI Taxonomy" id="1961234"/>
    <lineage>
        <taxon>Eukaryota</taxon>
        <taxon>Viridiplantae</taxon>
        <taxon>Streptophyta</taxon>
        <taxon>Embryophyta</taxon>
        <taxon>Tracheophyta</taxon>
        <taxon>Spermatophyta</taxon>
        <taxon>Magnoliopsida</taxon>
        <taxon>eudicotyledons</taxon>
        <taxon>Gunneridae</taxon>
        <taxon>Pentapetalae</taxon>
        <taxon>asterids</taxon>
        <taxon>lamiids</taxon>
        <taxon>Lamiales</taxon>
        <taxon>Orobanchaceae</taxon>
        <taxon>Pedicularideae</taxon>
        <taxon>Castillejinae</taxon>
        <taxon>Castilleja</taxon>
    </lineage>
</organism>
<evidence type="ECO:0000259" key="2">
    <source>
        <dbReference type="Pfam" id="PF00646"/>
    </source>
</evidence>
<dbReference type="PANTHER" id="PTHR31639">
    <property type="entry name" value="F-BOX PROTEIN-LIKE"/>
    <property type="match status" value="1"/>
</dbReference>
<dbReference type="Pfam" id="PF00646">
    <property type="entry name" value="F-box"/>
    <property type="match status" value="1"/>
</dbReference>
<feature type="compositionally biased region" description="Polar residues" evidence="1">
    <location>
        <begin position="8"/>
        <end position="21"/>
    </location>
</feature>
<name>A0ABD3D2G0_9LAMI</name>
<dbReference type="InterPro" id="IPR036047">
    <property type="entry name" value="F-box-like_dom_sf"/>
</dbReference>
<dbReference type="InterPro" id="IPR001810">
    <property type="entry name" value="F-box_dom"/>
</dbReference>
<dbReference type="Proteomes" id="UP001632038">
    <property type="component" value="Unassembled WGS sequence"/>
</dbReference>
<evidence type="ECO:0000256" key="1">
    <source>
        <dbReference type="SAM" id="MobiDB-lite"/>
    </source>
</evidence>
<dbReference type="CDD" id="cd22160">
    <property type="entry name" value="F-box_AtFBL13-like"/>
    <property type="match status" value="1"/>
</dbReference>
<dbReference type="SUPFAM" id="SSF52047">
    <property type="entry name" value="RNI-like"/>
    <property type="match status" value="1"/>
</dbReference>
<dbReference type="PANTHER" id="PTHR31639:SF42">
    <property type="entry name" value="OS02G0160200 PROTEIN"/>
    <property type="match status" value="1"/>
</dbReference>
<evidence type="ECO:0000313" key="4">
    <source>
        <dbReference type="EMBL" id="KAL3634997.1"/>
    </source>
</evidence>
<evidence type="ECO:0000259" key="3">
    <source>
        <dbReference type="Pfam" id="PF24758"/>
    </source>
</evidence>
<dbReference type="SUPFAM" id="SSF81383">
    <property type="entry name" value="F-box domain"/>
    <property type="match status" value="1"/>
</dbReference>
<accession>A0ABD3D2G0</accession>
<proteinExistence type="predicted"/>
<dbReference type="Gene3D" id="1.20.1280.50">
    <property type="match status" value="1"/>
</dbReference>
<sequence length="548" mass="64359">MSDLGFISKTQKNQLSAMDTQSAKRREDDDDCSEIAIDRLSQLPQPILHSILSLLPQKYAIRTCVLSKSWRYLWHGRLNVEFSDFYHCLTRKNEFWPFLDKTLQRYLDQNLSLQKFLVDILYGANSVDFVLLQKWIPLLIMNLGVSSFTFRFLWSTNAYPLPLVVFQSESLVELHLEHCSLDILKSTNNVMLNNLQTLRLVSVDITDEIFEKIISSCPLIENLYLLLCSGLKSIKLCKHHNIKDFHCWVNDDQTIIEFEDPHTLESVHIQNCRNWFLRHKNVQFPHLKSLDLFRVQLTVETFDNFSSFFPCLNELSLNQCNGVKKFILSSSSIKRLTILKCPNRIKAFIDTPNILHFEYHGFLPSIKFTTTSNEWESKILLRYKLILMPSEKDTTTWFLKLHKLLKALSQSHITLSLNPNEYKKLHINDSCGGFDEPVVVEHINFEYSFDPAKLNCLFRICHPRYIHMDLYDDDMYGYEPELNNLAVFMSKIIPNEIGSYFWLKDLEEVGIEVWDEEAEEWHCVEGSSLLALPFQEEIRFRLTWREIS</sequence>
<reference evidence="5" key="1">
    <citation type="journal article" date="2024" name="IScience">
        <title>Strigolactones Initiate the Formation of Haustorium-like Structures in Castilleja.</title>
        <authorList>
            <person name="Buerger M."/>
            <person name="Peterson D."/>
            <person name="Chory J."/>
        </authorList>
    </citation>
    <scope>NUCLEOTIDE SEQUENCE [LARGE SCALE GENOMIC DNA]</scope>
</reference>
<evidence type="ECO:0000313" key="5">
    <source>
        <dbReference type="Proteomes" id="UP001632038"/>
    </source>
</evidence>
<feature type="region of interest" description="Disordered" evidence="1">
    <location>
        <begin position="1"/>
        <end position="27"/>
    </location>
</feature>
<feature type="domain" description="F-box/LRR-repeat protein 15/At3g58940/PEG3-like LRR" evidence="3">
    <location>
        <begin position="135"/>
        <end position="269"/>
    </location>
</feature>
<dbReference type="AlphaFoldDB" id="A0ABD3D2G0"/>
<keyword evidence="5" id="KW-1185">Reference proteome</keyword>
<dbReference type="InterPro" id="IPR053781">
    <property type="entry name" value="F-box_AtFBL13-like"/>
</dbReference>
<evidence type="ECO:0008006" key="6">
    <source>
        <dbReference type="Google" id="ProtNLM"/>
    </source>
</evidence>
<comment type="caution">
    <text evidence="4">The sequence shown here is derived from an EMBL/GenBank/DDBJ whole genome shotgun (WGS) entry which is preliminary data.</text>
</comment>
<feature type="domain" description="F-box" evidence="2">
    <location>
        <begin position="40"/>
        <end position="75"/>
    </location>
</feature>
<gene>
    <name evidence="4" type="ORF">CASFOL_022051</name>
</gene>
<dbReference type="Pfam" id="PF24758">
    <property type="entry name" value="LRR_At5g56370"/>
    <property type="match status" value="1"/>
</dbReference>
<dbReference type="InterPro" id="IPR032675">
    <property type="entry name" value="LRR_dom_sf"/>
</dbReference>
<dbReference type="EMBL" id="JAVIJP010000028">
    <property type="protein sequence ID" value="KAL3634997.1"/>
    <property type="molecule type" value="Genomic_DNA"/>
</dbReference>
<protein>
    <recommendedName>
        <fullName evidence="6">F-box domain-containing protein</fullName>
    </recommendedName>
</protein>